<reference evidence="1 2" key="1">
    <citation type="journal article" date="2007" name="Genome Res.">
        <title>Genome characteristics of facultatively symbiotic Frankia sp. strains reflect host range and host plant biogeography.</title>
        <authorList>
            <person name="Normand P."/>
            <person name="Lapierre P."/>
            <person name="Tisa L.S."/>
            <person name="Gogarten J.P."/>
            <person name="Alloisio N."/>
            <person name="Bagnarol E."/>
            <person name="Bassi C.A."/>
            <person name="Berry A.M."/>
            <person name="Bickhart D.M."/>
            <person name="Choisne N."/>
            <person name="Couloux A."/>
            <person name="Cournoyer B."/>
            <person name="Cruveiller S."/>
            <person name="Daubin V."/>
            <person name="Demange N."/>
            <person name="Francino M.P."/>
            <person name="Goltsman E."/>
            <person name="Huang Y."/>
            <person name="Kopp O.R."/>
            <person name="Labarre L."/>
            <person name="Lapidus A."/>
            <person name="Lavire C."/>
            <person name="Marechal J."/>
            <person name="Martinez M."/>
            <person name="Mastronunzio J.E."/>
            <person name="Mullin B.C."/>
            <person name="Niemann J."/>
            <person name="Pujic P."/>
            <person name="Rawnsley T."/>
            <person name="Rouy Z."/>
            <person name="Schenowitz C."/>
            <person name="Sellstedt A."/>
            <person name="Tavares F."/>
            <person name="Tomkins J.P."/>
            <person name="Vallenet D."/>
            <person name="Valverde C."/>
            <person name="Wall L.G."/>
            <person name="Wang Y."/>
            <person name="Medigue C."/>
            <person name="Benson D.R."/>
        </authorList>
    </citation>
    <scope>NUCLEOTIDE SEQUENCE [LARGE SCALE GENOMIC DNA]</scope>
    <source>
        <strain evidence="2">DSM 45818 / CECT 9043 / CcI3</strain>
    </source>
</reference>
<gene>
    <name evidence="1" type="ordered locus">Francci3_1503</name>
</gene>
<dbReference type="SUPFAM" id="SSF54001">
    <property type="entry name" value="Cysteine proteinases"/>
    <property type="match status" value="1"/>
</dbReference>
<dbReference type="Gene3D" id="3.90.1720.10">
    <property type="entry name" value="endopeptidase domain like (from Nostoc punctiforme)"/>
    <property type="match status" value="1"/>
</dbReference>
<dbReference type="EMBL" id="CP000249">
    <property type="protein sequence ID" value="ABD10879.1"/>
    <property type="molecule type" value="Genomic_DNA"/>
</dbReference>
<dbReference type="InterPro" id="IPR038765">
    <property type="entry name" value="Papain-like_cys_pep_sf"/>
</dbReference>
<proteinExistence type="predicted"/>
<protein>
    <submittedName>
        <fullName evidence="1">Uncharacterized protein</fullName>
    </submittedName>
</protein>
<dbReference type="HOGENOM" id="CLU_2329637_0_0_11"/>
<name>Q2JCW3_FRACC</name>
<dbReference type="AlphaFoldDB" id="Q2JCW3"/>
<dbReference type="STRING" id="106370.Francci3_1503"/>
<evidence type="ECO:0000313" key="2">
    <source>
        <dbReference type="Proteomes" id="UP000001937"/>
    </source>
</evidence>
<dbReference type="Proteomes" id="UP000001937">
    <property type="component" value="Chromosome"/>
</dbReference>
<sequence length="98" mass="10845">MPDSRISLADALELRRTGDLWLFRGRTAADRAIQTTTNSPVNHVGMAVVVDDLPPLMWHAELGNRCRTSGRARISAACSCTTCVRRWRSGHAVSVLER</sequence>
<keyword evidence="2" id="KW-1185">Reference proteome</keyword>
<organism evidence="1 2">
    <name type="scientific">Frankia casuarinae (strain DSM 45818 / CECT 9043 / HFP020203 / CcI3)</name>
    <dbReference type="NCBI Taxonomy" id="106370"/>
    <lineage>
        <taxon>Bacteria</taxon>
        <taxon>Bacillati</taxon>
        <taxon>Actinomycetota</taxon>
        <taxon>Actinomycetes</taxon>
        <taxon>Frankiales</taxon>
        <taxon>Frankiaceae</taxon>
        <taxon>Frankia</taxon>
    </lineage>
</organism>
<accession>Q2JCW3</accession>
<dbReference type="KEGG" id="fra:Francci3_1503"/>
<evidence type="ECO:0000313" key="1">
    <source>
        <dbReference type="EMBL" id="ABD10879.1"/>
    </source>
</evidence>